<protein>
    <submittedName>
        <fullName evidence="6">AraC family transcriptional regulator</fullName>
    </submittedName>
</protein>
<organism evidence="6 7">
    <name type="scientific">Rhizobium rhizogenes NBRC 13257</name>
    <dbReference type="NCBI Taxonomy" id="1220581"/>
    <lineage>
        <taxon>Bacteria</taxon>
        <taxon>Pseudomonadati</taxon>
        <taxon>Pseudomonadota</taxon>
        <taxon>Alphaproteobacteria</taxon>
        <taxon>Hyphomicrobiales</taxon>
        <taxon>Rhizobiaceae</taxon>
        <taxon>Rhizobium/Agrobacterium group</taxon>
        <taxon>Rhizobium</taxon>
    </lineage>
</organism>
<dbReference type="PROSITE" id="PS00041">
    <property type="entry name" value="HTH_ARAC_FAMILY_1"/>
    <property type="match status" value="1"/>
</dbReference>
<dbReference type="Pfam" id="PF01965">
    <property type="entry name" value="DJ-1_PfpI"/>
    <property type="match status" value="1"/>
</dbReference>
<dbReference type="GO" id="GO:0043565">
    <property type="term" value="F:sequence-specific DNA binding"/>
    <property type="evidence" value="ECO:0007669"/>
    <property type="project" value="InterPro"/>
</dbReference>
<dbReference type="PANTHER" id="PTHR43130:SF3">
    <property type="entry name" value="HTH-TYPE TRANSCRIPTIONAL REGULATOR RV1931C"/>
    <property type="match status" value="1"/>
</dbReference>
<feature type="domain" description="HTH araC/xylS-type" evidence="5">
    <location>
        <begin position="228"/>
        <end position="326"/>
    </location>
</feature>
<keyword evidence="2" id="KW-0238">DNA-binding</keyword>
<evidence type="ECO:0000313" key="6">
    <source>
        <dbReference type="EMBL" id="GAJ96509.1"/>
    </source>
</evidence>
<dbReference type="Proteomes" id="UP000026941">
    <property type="component" value="Unassembled WGS sequence"/>
</dbReference>
<dbReference type="EMBL" id="BAYX01000023">
    <property type="protein sequence ID" value="GAJ96509.1"/>
    <property type="molecule type" value="Genomic_DNA"/>
</dbReference>
<evidence type="ECO:0000256" key="2">
    <source>
        <dbReference type="ARBA" id="ARBA00023125"/>
    </source>
</evidence>
<gene>
    <name evidence="6" type="ORF">RRH01S_23_00150</name>
</gene>
<comment type="caution">
    <text evidence="6">The sequence shown here is derived from an EMBL/GenBank/DDBJ whole genome shotgun (WGS) entry which is preliminary data.</text>
</comment>
<evidence type="ECO:0000259" key="5">
    <source>
        <dbReference type="PROSITE" id="PS01124"/>
    </source>
</evidence>
<proteinExistence type="predicted"/>
<dbReference type="SUPFAM" id="SSF46689">
    <property type="entry name" value="Homeodomain-like"/>
    <property type="match status" value="2"/>
</dbReference>
<feature type="compositionally biased region" description="Basic and acidic residues" evidence="4">
    <location>
        <begin position="330"/>
        <end position="344"/>
    </location>
</feature>
<dbReference type="Gene3D" id="1.10.10.60">
    <property type="entry name" value="Homeodomain-like"/>
    <property type="match status" value="1"/>
</dbReference>
<dbReference type="SMART" id="SM00342">
    <property type="entry name" value="HTH_ARAC"/>
    <property type="match status" value="1"/>
</dbReference>
<dbReference type="CDD" id="cd03137">
    <property type="entry name" value="GATase1_AraC_1"/>
    <property type="match status" value="1"/>
</dbReference>
<dbReference type="InterPro" id="IPR029062">
    <property type="entry name" value="Class_I_gatase-like"/>
</dbReference>
<dbReference type="PROSITE" id="PS01124">
    <property type="entry name" value="HTH_ARAC_FAMILY_2"/>
    <property type="match status" value="1"/>
</dbReference>
<evidence type="ECO:0000256" key="4">
    <source>
        <dbReference type="SAM" id="MobiDB-lite"/>
    </source>
</evidence>
<dbReference type="Gene3D" id="3.40.50.880">
    <property type="match status" value="1"/>
</dbReference>
<dbReference type="Pfam" id="PF12833">
    <property type="entry name" value="HTH_18"/>
    <property type="match status" value="1"/>
</dbReference>
<dbReference type="InterPro" id="IPR018060">
    <property type="entry name" value="HTH_AraC"/>
</dbReference>
<dbReference type="AlphaFoldDB" id="A0AA87QGS9"/>
<evidence type="ECO:0000256" key="1">
    <source>
        <dbReference type="ARBA" id="ARBA00023015"/>
    </source>
</evidence>
<feature type="region of interest" description="Disordered" evidence="4">
    <location>
        <begin position="327"/>
        <end position="353"/>
    </location>
</feature>
<dbReference type="InterPro" id="IPR002818">
    <property type="entry name" value="DJ-1/PfpI"/>
</dbReference>
<keyword evidence="1" id="KW-0805">Transcription regulation</keyword>
<name>A0AA87QGS9_RHIRH</name>
<evidence type="ECO:0000313" key="7">
    <source>
        <dbReference type="Proteomes" id="UP000026941"/>
    </source>
</evidence>
<dbReference type="GO" id="GO:0003700">
    <property type="term" value="F:DNA-binding transcription factor activity"/>
    <property type="evidence" value="ECO:0007669"/>
    <property type="project" value="InterPro"/>
</dbReference>
<keyword evidence="3" id="KW-0804">Transcription</keyword>
<reference evidence="6 7" key="1">
    <citation type="submission" date="2014-05" db="EMBL/GenBank/DDBJ databases">
        <title>Whole genome shotgun sequence of Rhizobium rhizogenes NBRC 13257.</title>
        <authorList>
            <person name="Katano-Makiyama Y."/>
            <person name="Hosoyama A."/>
            <person name="Hashimoto M."/>
            <person name="Hosoyama Y."/>
            <person name="Noguchi M."/>
            <person name="Tsuchikane K."/>
            <person name="Kimura A."/>
            <person name="Ohji S."/>
            <person name="Ichikawa N."/>
            <person name="Yamazoe A."/>
            <person name="Fujita N."/>
        </authorList>
    </citation>
    <scope>NUCLEOTIDE SEQUENCE [LARGE SCALE GENOMIC DNA]</scope>
    <source>
        <strain evidence="6 7">NBRC 13257</strain>
    </source>
</reference>
<dbReference type="PANTHER" id="PTHR43130">
    <property type="entry name" value="ARAC-FAMILY TRANSCRIPTIONAL REGULATOR"/>
    <property type="match status" value="1"/>
</dbReference>
<dbReference type="InterPro" id="IPR018062">
    <property type="entry name" value="HTH_AraC-typ_CS"/>
</dbReference>
<sequence length="386" mass="42506">MTVPKEAETFVGGPDKPVTMAVVAYGGVRPFQLSVPCEIFGEKHCDGVETELWVCAIEAGPLRTSAGFIIDTAHGLEDIPSANVVFIPSWHFPYKPPPRDLVDALMAAHANGAIIVGLCLGAYVLAELGLLDGKRATTHWAFSDDFRRRFPAVELDEKVLYVDEGTVLTSAGVTAGVDCCLHLARRLFGARRANWIARNVLALPHRAGGQIQFIDRPLAENLRDIRLRDMIEDIVQHLGRKYTIDSMAARLGMSRRSFTRHFQQTMGMSFSVWLGNERLTLAQRNLEATDDSVEQIALDAGFGSPLTFRVQFQKRLGVSPRQWRRSFRGAGEHAARRSATEDKAQSGASAPPMEAVSTIVLPVESVRQELLNPVQPLGSRPVNISR</sequence>
<dbReference type="InterPro" id="IPR052158">
    <property type="entry name" value="INH-QAR"/>
</dbReference>
<accession>A0AA87QGS9</accession>
<dbReference type="RefSeq" id="WP_202034064.1">
    <property type="nucleotide sequence ID" value="NZ_BAYX01000023.1"/>
</dbReference>
<dbReference type="SUPFAM" id="SSF52317">
    <property type="entry name" value="Class I glutamine amidotransferase-like"/>
    <property type="match status" value="1"/>
</dbReference>
<evidence type="ECO:0000256" key="3">
    <source>
        <dbReference type="ARBA" id="ARBA00023163"/>
    </source>
</evidence>
<dbReference type="InterPro" id="IPR009057">
    <property type="entry name" value="Homeodomain-like_sf"/>
</dbReference>